<dbReference type="EnsemblPlants" id="OBART10G17120.1">
    <property type="protein sequence ID" value="OBART10G17120.1"/>
    <property type="gene ID" value="OBART10G17120"/>
</dbReference>
<dbReference type="Gramene" id="OBART10G17120.1">
    <property type="protein sequence ID" value="OBART10G17120.1"/>
    <property type="gene ID" value="OBART10G17120"/>
</dbReference>
<dbReference type="HOGENOM" id="CLU_2816421_0_0_1"/>
<evidence type="ECO:0000256" key="1">
    <source>
        <dbReference type="SAM" id="MobiDB-lite"/>
    </source>
</evidence>
<evidence type="ECO:0000313" key="2">
    <source>
        <dbReference type="EnsemblPlants" id="OBART10G17120.1"/>
    </source>
</evidence>
<proteinExistence type="predicted"/>
<sequence length="67" mass="6914">MAGSGGEAMASSGLDLGEYLDRPDAIHRRAASVAIVRSGGGDGPRIVDGGRDDRRARSSRRLSLSSS</sequence>
<organism evidence="2">
    <name type="scientific">Oryza barthii</name>
    <dbReference type="NCBI Taxonomy" id="65489"/>
    <lineage>
        <taxon>Eukaryota</taxon>
        <taxon>Viridiplantae</taxon>
        <taxon>Streptophyta</taxon>
        <taxon>Embryophyta</taxon>
        <taxon>Tracheophyta</taxon>
        <taxon>Spermatophyta</taxon>
        <taxon>Magnoliopsida</taxon>
        <taxon>Liliopsida</taxon>
        <taxon>Poales</taxon>
        <taxon>Poaceae</taxon>
        <taxon>BOP clade</taxon>
        <taxon>Oryzoideae</taxon>
        <taxon>Oryzeae</taxon>
        <taxon>Oryzinae</taxon>
        <taxon>Oryza</taxon>
    </lineage>
</organism>
<keyword evidence="3" id="KW-1185">Reference proteome</keyword>
<feature type="region of interest" description="Disordered" evidence="1">
    <location>
        <begin position="37"/>
        <end position="67"/>
    </location>
</feature>
<protein>
    <submittedName>
        <fullName evidence="2">Uncharacterized protein</fullName>
    </submittedName>
</protein>
<dbReference type="PaxDb" id="65489-OBART10G17120.1"/>
<reference evidence="2" key="1">
    <citation type="journal article" date="2009" name="Rice">
        <title>De Novo Next Generation Sequencing of Plant Genomes.</title>
        <authorList>
            <person name="Rounsley S."/>
            <person name="Marri P.R."/>
            <person name="Yu Y."/>
            <person name="He R."/>
            <person name="Sisneros N."/>
            <person name="Goicoechea J.L."/>
            <person name="Lee S.J."/>
            <person name="Angelova A."/>
            <person name="Kudrna D."/>
            <person name="Luo M."/>
            <person name="Affourtit J."/>
            <person name="Desany B."/>
            <person name="Knight J."/>
            <person name="Niazi F."/>
            <person name="Egholm M."/>
            <person name="Wing R.A."/>
        </authorList>
    </citation>
    <scope>NUCLEOTIDE SEQUENCE [LARGE SCALE GENOMIC DNA]</scope>
    <source>
        <strain evidence="2">cv. IRGC 105608</strain>
    </source>
</reference>
<name>A0A0D3HG39_9ORYZ</name>
<evidence type="ECO:0000313" key="3">
    <source>
        <dbReference type="Proteomes" id="UP000026960"/>
    </source>
</evidence>
<accession>A0A0D3HG39</accession>
<dbReference type="Proteomes" id="UP000026960">
    <property type="component" value="Chromosome 10"/>
</dbReference>
<dbReference type="AlphaFoldDB" id="A0A0D3HG39"/>
<reference evidence="2" key="2">
    <citation type="submission" date="2015-03" db="UniProtKB">
        <authorList>
            <consortium name="EnsemblPlants"/>
        </authorList>
    </citation>
    <scope>IDENTIFICATION</scope>
</reference>